<comment type="caution">
    <text evidence="2">The sequence shown here is derived from an EMBL/GenBank/DDBJ whole genome shotgun (WGS) entry which is preliminary data.</text>
</comment>
<evidence type="ECO:0000313" key="2">
    <source>
        <dbReference type="EMBL" id="MDM7889843.1"/>
    </source>
</evidence>
<accession>A0ABT7TJS5</accession>
<dbReference type="RefSeq" id="WP_289471387.1">
    <property type="nucleotide sequence ID" value="NZ_JAUCMM010000015.1"/>
</dbReference>
<keyword evidence="1" id="KW-0812">Transmembrane</keyword>
<protein>
    <submittedName>
        <fullName evidence="2">Uncharacterized protein</fullName>
    </submittedName>
</protein>
<dbReference type="Proteomes" id="UP001235720">
    <property type="component" value="Unassembled WGS sequence"/>
</dbReference>
<evidence type="ECO:0000256" key="1">
    <source>
        <dbReference type="SAM" id="Phobius"/>
    </source>
</evidence>
<reference evidence="2 3" key="1">
    <citation type="submission" date="2023-06" db="EMBL/GenBank/DDBJ databases">
        <authorList>
            <person name="Feng G."/>
            <person name="Li J."/>
            <person name="Zhu H."/>
        </authorList>
    </citation>
    <scope>NUCLEOTIDE SEQUENCE [LARGE SCALE GENOMIC DNA]</scope>
    <source>
        <strain evidence="2 3">RHCJP20</strain>
    </source>
</reference>
<sequence length="142" mass="15277">MQEPKAEPGPAKRVGWRFYRALGLIVVIALVALVGPFVLSRIDAAHRVQIICSVEAAEPLRGGSVTRTGLGTSFDEIEITTSDCGKLLLRQGVTAENASKLAGQLKSGGDYRFEAGQGSYAIRSVLRLIGRDVTVERPVQVR</sequence>
<dbReference type="EMBL" id="JAUCMM010000015">
    <property type="protein sequence ID" value="MDM7889843.1"/>
    <property type="molecule type" value="Genomic_DNA"/>
</dbReference>
<feature type="transmembrane region" description="Helical" evidence="1">
    <location>
        <begin position="21"/>
        <end position="39"/>
    </location>
</feature>
<keyword evidence="3" id="KW-1185">Reference proteome</keyword>
<keyword evidence="1" id="KW-0472">Membrane</keyword>
<proteinExistence type="predicted"/>
<organism evidence="2 3">
    <name type="scientific">Curtobacterium subtropicum</name>
    <dbReference type="NCBI Taxonomy" id="3055138"/>
    <lineage>
        <taxon>Bacteria</taxon>
        <taxon>Bacillati</taxon>
        <taxon>Actinomycetota</taxon>
        <taxon>Actinomycetes</taxon>
        <taxon>Micrococcales</taxon>
        <taxon>Microbacteriaceae</taxon>
        <taxon>Curtobacterium</taxon>
    </lineage>
</organism>
<keyword evidence="1" id="KW-1133">Transmembrane helix</keyword>
<evidence type="ECO:0000313" key="3">
    <source>
        <dbReference type="Proteomes" id="UP001235720"/>
    </source>
</evidence>
<gene>
    <name evidence="2" type="ORF">QUG98_15425</name>
</gene>
<name>A0ABT7TJS5_9MICO</name>